<dbReference type="Pfam" id="PF00499">
    <property type="entry name" value="Oxidored_q3"/>
    <property type="match status" value="1"/>
</dbReference>
<dbReference type="PANTHER" id="PTHR33269:SF17">
    <property type="entry name" value="NADH-UBIQUINONE OXIDOREDUCTASE CHAIN 6"/>
    <property type="match status" value="1"/>
</dbReference>
<feature type="transmembrane region" description="Helical" evidence="2">
    <location>
        <begin position="30"/>
        <end position="47"/>
    </location>
</feature>
<dbReference type="PANTHER" id="PTHR33269">
    <property type="entry name" value="NADH-UBIQUINONE OXIDOREDUCTASE CHAIN 6"/>
    <property type="match status" value="1"/>
</dbReference>
<keyword evidence="2" id="KW-0520">NAD</keyword>
<sequence length="182" mass="19611">MPAILFYIFSALTLAAAIGLVANRNAVASALSFFVCLCGISVLFVMLDAHLLAFLLILVYAGAVVALFLFIIMLLDMHGGKRPPFKKMTIVASSIAGALLIFGAFSFFARGQFSTDELALAQAPAFFTDLKIYGAKLFTTYMLPVQLVGFLLLVGMLGVIVISKKHEEKEPGDRIQEAGDKP</sequence>
<keyword evidence="2" id="KW-1003">Cell membrane</keyword>
<comment type="subcellular location">
    <subcellularLocation>
        <location evidence="2">Cell membrane</location>
        <topology evidence="2">Multi-pass membrane protein</topology>
    </subcellularLocation>
</comment>
<gene>
    <name evidence="3" type="ORF">CKA38_00465</name>
</gene>
<evidence type="ECO:0000256" key="1">
    <source>
        <dbReference type="ARBA" id="ARBA00005698"/>
    </source>
</evidence>
<keyword evidence="2" id="KW-0874">Quinone</keyword>
<dbReference type="EMBL" id="CP023004">
    <property type="protein sequence ID" value="AWI07932.1"/>
    <property type="molecule type" value="Genomic_DNA"/>
</dbReference>
<dbReference type="InterPro" id="IPR001457">
    <property type="entry name" value="NADH_UbQ/plastoQ_OxRdtase_su6"/>
</dbReference>
<protein>
    <recommendedName>
        <fullName evidence="2">NADH-quinone oxidoreductase subunit J</fullName>
        <ecNumber evidence="2">7.1.1.-</ecNumber>
    </recommendedName>
</protein>
<feature type="transmembrane region" description="Helical" evidence="2">
    <location>
        <begin position="88"/>
        <end position="109"/>
    </location>
</feature>
<keyword evidence="2" id="KW-0812">Transmembrane</keyword>
<keyword evidence="4" id="KW-1185">Reference proteome</keyword>
<feature type="transmembrane region" description="Helical" evidence="2">
    <location>
        <begin position="141"/>
        <end position="162"/>
    </location>
</feature>
<dbReference type="Proteomes" id="UP000244896">
    <property type="component" value="Chromosome"/>
</dbReference>
<dbReference type="KEGG" id="elut:CKA38_00465"/>
<evidence type="ECO:0000313" key="3">
    <source>
        <dbReference type="EMBL" id="AWI07932.1"/>
    </source>
</evidence>
<evidence type="ECO:0000313" key="4">
    <source>
        <dbReference type="Proteomes" id="UP000244896"/>
    </source>
</evidence>
<feature type="transmembrane region" description="Helical" evidence="2">
    <location>
        <begin position="53"/>
        <end position="76"/>
    </location>
</feature>
<dbReference type="RefSeq" id="WP_108823740.1">
    <property type="nucleotide sequence ID" value="NZ_CP023004.1"/>
</dbReference>
<comment type="function">
    <text evidence="2">NDH-1 shuttles electrons from NADH, via FMN and iron-sulfur (Fe-S) centers, to quinones in the respiratory chain. Couples the redox reaction to proton translocation (for every two electrons transferred, four hydrogen ions are translocated across the cytoplasmic membrane), and thus conserves the redox energy in a proton gradient.</text>
</comment>
<comment type="catalytic activity">
    <reaction evidence="2">
        <text>a quinone + NADH + 5 H(+)(in) = a quinol + NAD(+) + 4 H(+)(out)</text>
        <dbReference type="Rhea" id="RHEA:57888"/>
        <dbReference type="ChEBI" id="CHEBI:15378"/>
        <dbReference type="ChEBI" id="CHEBI:24646"/>
        <dbReference type="ChEBI" id="CHEBI:57540"/>
        <dbReference type="ChEBI" id="CHEBI:57945"/>
        <dbReference type="ChEBI" id="CHEBI:132124"/>
    </reaction>
</comment>
<dbReference type="EC" id="7.1.1.-" evidence="2"/>
<proteinExistence type="inferred from homology"/>
<dbReference type="OrthoDB" id="9795409at2"/>
<accession>A0A2U8E029</accession>
<dbReference type="GO" id="GO:0008137">
    <property type="term" value="F:NADH dehydrogenase (ubiquinone) activity"/>
    <property type="evidence" value="ECO:0007669"/>
    <property type="project" value="UniProtKB-UniRule"/>
</dbReference>
<dbReference type="GO" id="GO:0048038">
    <property type="term" value="F:quinone binding"/>
    <property type="evidence" value="ECO:0007669"/>
    <property type="project" value="UniProtKB-UniRule"/>
</dbReference>
<feature type="transmembrane region" description="Helical" evidence="2">
    <location>
        <begin position="6"/>
        <end position="23"/>
    </location>
</feature>
<evidence type="ECO:0000256" key="2">
    <source>
        <dbReference type="RuleBase" id="RU004429"/>
    </source>
</evidence>
<dbReference type="Gene3D" id="1.20.120.1200">
    <property type="entry name" value="NADH-ubiquinone/plastoquinone oxidoreductase chain 6, subunit NuoJ"/>
    <property type="match status" value="1"/>
</dbReference>
<organism evidence="3 4">
    <name type="scientific">Ereboglobus luteus</name>
    <dbReference type="NCBI Taxonomy" id="1796921"/>
    <lineage>
        <taxon>Bacteria</taxon>
        <taxon>Pseudomonadati</taxon>
        <taxon>Verrucomicrobiota</taxon>
        <taxon>Opitutia</taxon>
        <taxon>Opitutales</taxon>
        <taxon>Opitutaceae</taxon>
        <taxon>Ereboglobus</taxon>
    </lineage>
</organism>
<name>A0A2U8E029_9BACT</name>
<keyword evidence="2" id="KW-1133">Transmembrane helix</keyword>
<dbReference type="AlphaFoldDB" id="A0A2U8E029"/>
<dbReference type="InterPro" id="IPR042106">
    <property type="entry name" value="Nuo/plastoQ_OxRdtase_6_NuoJ"/>
</dbReference>
<reference evidence="3 4" key="1">
    <citation type="journal article" date="2018" name="Syst. Appl. Microbiol.">
        <title>Ereboglobus luteus gen. nov. sp. nov. from cockroach guts, and new insights into the oxygen relationship of the genera Opitutus and Didymococcus (Verrucomicrobia: Opitutaceae).</title>
        <authorList>
            <person name="Tegtmeier D."/>
            <person name="Belitz A."/>
            <person name="Radek R."/>
            <person name="Heimerl T."/>
            <person name="Brune A."/>
        </authorList>
    </citation>
    <scope>NUCLEOTIDE SEQUENCE [LARGE SCALE GENOMIC DNA]</scope>
    <source>
        <strain evidence="3 4">Ho45</strain>
    </source>
</reference>
<keyword evidence="2" id="KW-0472">Membrane</keyword>
<comment type="similarity">
    <text evidence="1 2">Belongs to the complex I subunit 6 family.</text>
</comment>
<dbReference type="GO" id="GO:0005886">
    <property type="term" value="C:plasma membrane"/>
    <property type="evidence" value="ECO:0007669"/>
    <property type="project" value="UniProtKB-SubCell"/>
</dbReference>